<dbReference type="EMBL" id="CP136894">
    <property type="protein sequence ID" value="WOL06443.1"/>
    <property type="molecule type" value="Genomic_DNA"/>
</dbReference>
<sequence>MVKKAKRAHTEASPSAAHHKVSEDDRARFRYHYLLQDYEELLRETEAKKKNLQEAKQKKLRLLAEVEFLQRKYQSFLENPYQTSRHRMKKQSHKKSVLYAGTSQMAKLHVSNGVPSTGKTHTAVEASKPRASALLDLNQISSPSGEDAEEFRMHMESLRPETYSIKGGRKDRKLPICRERDVENDSKRASMRNITWQDPVALRVDVDDMNFVCLHCDVD</sequence>
<reference evidence="3 4" key="1">
    <citation type="submission" date="2023-10" db="EMBL/GenBank/DDBJ databases">
        <title>Chromosome-scale genome assembly provides insights into flower coloration mechanisms of Canna indica.</title>
        <authorList>
            <person name="Li C."/>
        </authorList>
    </citation>
    <scope>NUCLEOTIDE SEQUENCE [LARGE SCALE GENOMIC DNA]</scope>
    <source>
        <tissue evidence="3">Flower</tissue>
    </source>
</reference>
<organism evidence="3 4">
    <name type="scientific">Canna indica</name>
    <name type="common">Indian-shot</name>
    <dbReference type="NCBI Taxonomy" id="4628"/>
    <lineage>
        <taxon>Eukaryota</taxon>
        <taxon>Viridiplantae</taxon>
        <taxon>Streptophyta</taxon>
        <taxon>Embryophyta</taxon>
        <taxon>Tracheophyta</taxon>
        <taxon>Spermatophyta</taxon>
        <taxon>Magnoliopsida</taxon>
        <taxon>Liliopsida</taxon>
        <taxon>Zingiberales</taxon>
        <taxon>Cannaceae</taxon>
        <taxon>Canna</taxon>
    </lineage>
</organism>
<evidence type="ECO:0000256" key="2">
    <source>
        <dbReference type="SAM" id="MobiDB-lite"/>
    </source>
</evidence>
<accession>A0AAQ3KGD5</accession>
<gene>
    <name evidence="3" type="ORF">Cni_G15177</name>
</gene>
<feature type="coiled-coil region" evidence="1">
    <location>
        <begin position="35"/>
        <end position="72"/>
    </location>
</feature>
<protein>
    <submittedName>
        <fullName evidence="3">Uncharacterized protein</fullName>
    </submittedName>
</protein>
<evidence type="ECO:0000313" key="4">
    <source>
        <dbReference type="Proteomes" id="UP001327560"/>
    </source>
</evidence>
<dbReference type="Proteomes" id="UP001327560">
    <property type="component" value="Chromosome 5"/>
</dbReference>
<name>A0AAQ3KGD5_9LILI</name>
<dbReference type="PANTHER" id="PTHR34807:SF3">
    <property type="entry name" value="OS08G0270800 PROTEIN"/>
    <property type="match status" value="1"/>
</dbReference>
<proteinExistence type="predicted"/>
<evidence type="ECO:0000313" key="3">
    <source>
        <dbReference type="EMBL" id="WOL06443.1"/>
    </source>
</evidence>
<evidence type="ECO:0000256" key="1">
    <source>
        <dbReference type="SAM" id="Coils"/>
    </source>
</evidence>
<feature type="region of interest" description="Disordered" evidence="2">
    <location>
        <begin position="1"/>
        <end position="23"/>
    </location>
</feature>
<keyword evidence="4" id="KW-1185">Reference proteome</keyword>
<keyword evidence="1" id="KW-0175">Coiled coil</keyword>
<dbReference type="AlphaFoldDB" id="A0AAQ3KGD5"/>
<dbReference type="PANTHER" id="PTHR34807">
    <property type="entry name" value="OS08G0270800 PROTEIN"/>
    <property type="match status" value="1"/>
</dbReference>